<name>A0A0F5FIJ9_9HYPH</name>
<dbReference type="SUPFAM" id="SSF53756">
    <property type="entry name" value="UDP-Glycosyltransferase/glycogen phosphorylase"/>
    <property type="match status" value="1"/>
</dbReference>
<proteinExistence type="predicted"/>
<evidence type="ECO:0000313" key="3">
    <source>
        <dbReference type="Proteomes" id="UP000033649"/>
    </source>
</evidence>
<accession>A0A0F5FIJ9</accession>
<dbReference type="PATRIC" id="fig|429727.3.peg.248"/>
<dbReference type="STRING" id="429727.VE26_01145"/>
<reference evidence="2 3" key="1">
    <citation type="submission" date="2015-03" db="EMBL/GenBank/DDBJ databases">
        <authorList>
            <person name="Hassan Y."/>
            <person name="Lepp D."/>
            <person name="Li X.-Z."/>
            <person name="Zhou T."/>
        </authorList>
    </citation>
    <scope>NUCLEOTIDE SEQUENCE [LARGE SCALE GENOMIC DNA]</scope>
    <source>
        <strain evidence="2 3">IPL18</strain>
    </source>
</reference>
<dbReference type="Proteomes" id="UP000033649">
    <property type="component" value="Unassembled WGS sequence"/>
</dbReference>
<evidence type="ECO:0000313" key="2">
    <source>
        <dbReference type="EMBL" id="KKB08719.1"/>
    </source>
</evidence>
<comment type="caution">
    <text evidence="2">The sequence shown here is derived from an EMBL/GenBank/DDBJ whole genome shotgun (WGS) entry which is preliminary data.</text>
</comment>
<organism evidence="2 3">
    <name type="scientific">Devosia chinhatensis</name>
    <dbReference type="NCBI Taxonomy" id="429727"/>
    <lineage>
        <taxon>Bacteria</taxon>
        <taxon>Pseudomonadati</taxon>
        <taxon>Pseudomonadota</taxon>
        <taxon>Alphaproteobacteria</taxon>
        <taxon>Hyphomicrobiales</taxon>
        <taxon>Devosiaceae</taxon>
        <taxon>Devosia</taxon>
    </lineage>
</organism>
<dbReference type="GO" id="GO:0016757">
    <property type="term" value="F:glycosyltransferase activity"/>
    <property type="evidence" value="ECO:0007669"/>
    <property type="project" value="UniProtKB-ARBA"/>
</dbReference>
<keyword evidence="3" id="KW-1185">Reference proteome</keyword>
<gene>
    <name evidence="2" type="ORF">VE26_01145</name>
</gene>
<dbReference type="Pfam" id="PF06722">
    <property type="entry name" value="EryCIII-like_C"/>
    <property type="match status" value="1"/>
</dbReference>
<feature type="domain" description="Erythromycin biosynthesis protein CIII-like C-terminal" evidence="1">
    <location>
        <begin position="285"/>
        <end position="373"/>
    </location>
</feature>
<dbReference type="InterPro" id="IPR010610">
    <property type="entry name" value="EryCIII-like_C"/>
</dbReference>
<evidence type="ECO:0000259" key="1">
    <source>
        <dbReference type="Pfam" id="PF06722"/>
    </source>
</evidence>
<dbReference type="OrthoDB" id="271062at2"/>
<dbReference type="AlphaFoldDB" id="A0A0F5FIJ9"/>
<dbReference type="EMBL" id="JZEY01000054">
    <property type="protein sequence ID" value="KKB08719.1"/>
    <property type="molecule type" value="Genomic_DNA"/>
</dbReference>
<sequence length="396" mass="43494">MPPDPVRVLLAWEGGAGRGHIVTLKTIAEALGDGFVFDAALCRMDYAGEIAPLCERVFPSAYLGFDDRRRRASGNPGTASWADFLGDLGFASPQRLIGQIEWWLAALKARQSRLMVGDFSPIAMLAARIAGIPMAAVGTGYSTPPPGMERFPTLLPEHARRIYDETELVAAVNAALAHFGREPIAVFSDIYAGVTLMPRTIAALDPYAPWRCQPVLPPLNEKLPRRRERGDEVFVYFSTRERDDPVLMDVLAGLDLPTRLFMPNIDPDLAARLQSSGIMLETRPVPVEQIASRSRIMVHAGQHGSLCMALGMGLPQVAFPQHLEHLYHARRAQELGTVSLFERHERDGEAIRQAVHAAYKDTTRADRAYALSGALASELFGDISALVRARLLPLLD</sequence>
<protein>
    <recommendedName>
        <fullName evidence="1">Erythromycin biosynthesis protein CIII-like C-terminal domain-containing protein</fullName>
    </recommendedName>
</protein>
<dbReference type="Gene3D" id="3.40.50.2000">
    <property type="entry name" value="Glycogen Phosphorylase B"/>
    <property type="match status" value="2"/>
</dbReference>
<dbReference type="RefSeq" id="WP_046103408.1">
    <property type="nucleotide sequence ID" value="NZ_JZEY01000054.1"/>
</dbReference>